<dbReference type="AlphaFoldDB" id="A0A7S1LB30"/>
<feature type="transmembrane region" description="Helical" evidence="1">
    <location>
        <begin position="169"/>
        <end position="188"/>
    </location>
</feature>
<feature type="transmembrane region" description="Helical" evidence="1">
    <location>
        <begin position="87"/>
        <end position="105"/>
    </location>
</feature>
<keyword evidence="1" id="KW-0472">Membrane</keyword>
<evidence type="ECO:0000256" key="1">
    <source>
        <dbReference type="SAM" id="Phobius"/>
    </source>
</evidence>
<reference evidence="2" key="1">
    <citation type="submission" date="2021-01" db="EMBL/GenBank/DDBJ databases">
        <authorList>
            <person name="Corre E."/>
            <person name="Pelletier E."/>
            <person name="Niang G."/>
            <person name="Scheremetjew M."/>
            <person name="Finn R."/>
            <person name="Kale V."/>
            <person name="Holt S."/>
            <person name="Cochrane G."/>
            <person name="Meng A."/>
            <person name="Brown T."/>
            <person name="Cohen L."/>
        </authorList>
    </citation>
    <scope>NUCLEOTIDE SEQUENCE</scope>
    <source>
        <strain evidence="2">CCAP 1951/1</strain>
    </source>
</reference>
<gene>
    <name evidence="2" type="ORF">NDES1114_LOCUS6386</name>
</gene>
<name>A0A7S1LB30_NEODS</name>
<feature type="transmembrane region" description="Helical" evidence="1">
    <location>
        <begin position="13"/>
        <end position="31"/>
    </location>
</feature>
<evidence type="ECO:0000313" key="2">
    <source>
        <dbReference type="EMBL" id="CAD9099409.1"/>
    </source>
</evidence>
<keyword evidence="1" id="KW-1133">Transmembrane helix</keyword>
<organism evidence="2">
    <name type="scientific">Neobodo designis</name>
    <name type="common">Flagellated protozoan</name>
    <name type="synonym">Bodo designis</name>
    <dbReference type="NCBI Taxonomy" id="312471"/>
    <lineage>
        <taxon>Eukaryota</taxon>
        <taxon>Discoba</taxon>
        <taxon>Euglenozoa</taxon>
        <taxon>Kinetoplastea</taxon>
        <taxon>Metakinetoplastina</taxon>
        <taxon>Neobodonida</taxon>
        <taxon>Neobodo</taxon>
    </lineage>
</organism>
<keyword evidence="1" id="KW-0812">Transmembrane</keyword>
<dbReference type="EMBL" id="HBGF01009620">
    <property type="protein sequence ID" value="CAD9099409.1"/>
    <property type="molecule type" value="Transcribed_RNA"/>
</dbReference>
<feature type="transmembrane region" description="Helical" evidence="1">
    <location>
        <begin position="117"/>
        <end position="142"/>
    </location>
</feature>
<sequence length="198" mass="21144">MSAENQLPAGKRGLVYVILSCVCLMWMFIAFGTRVYTIEGSGSSETWSDIWYSCSRGNSDAVAGCVYLTDKNIDCVKLEDHIRATRAFYILTAVFVVVSLAAGLVDMFGSLEGLPGGLGGAVVLAVCSAVVIVWSVLAWALCISYPRTIFCSTNAAVDSDTFRWEASPFMMLMLTITAIIQLVLALVFPGGPAAKTAA</sequence>
<accession>A0A7S1LB30</accession>
<proteinExistence type="predicted"/>
<evidence type="ECO:0008006" key="3">
    <source>
        <dbReference type="Google" id="ProtNLM"/>
    </source>
</evidence>
<protein>
    <recommendedName>
        <fullName evidence="3">Amastin</fullName>
    </recommendedName>
</protein>